<sequence>MLSSFIKSIIKSPIIYSGIKYPNSCYIPLNTNYMELIGGISTVCNHCDYRVSCGASPLSESSFLSEASFFQDQLVIKDKANIVSFNVQNYASHFKATLFLKTPMTQPDNKVFIKLSGWDFLERKQLIDLAYLLSIKLKDHKCLGETSLIIVNKVYPLTKREFEIIYLIQLGYSAKLIARYLGINFTTVNDVVYKTKIKLCFSGNKKDFSKFLFERYKLNFYIPETFILNHVNFTKLLLS</sequence>
<name>A0A220VFF0_9GAMM</name>
<dbReference type="Proteomes" id="UP000242175">
    <property type="component" value="Chromosome small"/>
</dbReference>
<evidence type="ECO:0000313" key="1">
    <source>
        <dbReference type="EMBL" id="ASK79031.1"/>
    </source>
</evidence>
<dbReference type="Gene3D" id="1.10.10.10">
    <property type="entry name" value="Winged helix-like DNA-binding domain superfamily/Winged helix DNA-binding domain"/>
    <property type="match status" value="1"/>
</dbReference>
<keyword evidence="2" id="KW-1185">Reference proteome</keyword>
<gene>
    <name evidence="1" type="ORF">CF386_08155</name>
</gene>
<protein>
    <recommendedName>
        <fullName evidence="3">HTH luxR-type domain-containing protein</fullName>
    </recommendedName>
</protein>
<dbReference type="GO" id="GO:0003677">
    <property type="term" value="F:DNA binding"/>
    <property type="evidence" value="ECO:0007669"/>
    <property type="project" value="InterPro"/>
</dbReference>
<accession>A0A220VFF0</accession>
<reference evidence="1 2" key="1">
    <citation type="journal article" date="2016" name="Int. J. Syst. Evol. Microbiol.">
        <title>Paraphotobacterium marinum gen. nov., sp. nov., a member of the family Vibrionaceae, isolated from surface seawater.</title>
        <authorList>
            <person name="Huang Z."/>
            <person name="Dong C."/>
            <person name="Shao Z."/>
        </authorList>
    </citation>
    <scope>NUCLEOTIDE SEQUENCE [LARGE SCALE GENOMIC DNA]</scope>
    <source>
        <strain evidence="1 2">NSCS20N07D</strain>
    </source>
</reference>
<organism evidence="1 2">
    <name type="scientific">Paraphotobacterium marinum</name>
    <dbReference type="NCBI Taxonomy" id="1755811"/>
    <lineage>
        <taxon>Bacteria</taxon>
        <taxon>Pseudomonadati</taxon>
        <taxon>Pseudomonadota</taxon>
        <taxon>Gammaproteobacteria</taxon>
        <taxon>Vibrionales</taxon>
        <taxon>Vibrionaceae</taxon>
        <taxon>Paraphotobacterium</taxon>
    </lineage>
</organism>
<evidence type="ECO:0008006" key="3">
    <source>
        <dbReference type="Google" id="ProtNLM"/>
    </source>
</evidence>
<dbReference type="AlphaFoldDB" id="A0A220VFF0"/>
<evidence type="ECO:0000313" key="2">
    <source>
        <dbReference type="Proteomes" id="UP000242175"/>
    </source>
</evidence>
<dbReference type="InterPro" id="IPR016032">
    <property type="entry name" value="Sig_transdc_resp-reg_C-effctor"/>
</dbReference>
<dbReference type="KEGG" id="pmai:CF386_08155"/>
<dbReference type="SUPFAM" id="SSF46894">
    <property type="entry name" value="C-terminal effector domain of the bipartite response regulators"/>
    <property type="match status" value="1"/>
</dbReference>
<dbReference type="GO" id="GO:0006355">
    <property type="term" value="P:regulation of DNA-templated transcription"/>
    <property type="evidence" value="ECO:0007669"/>
    <property type="project" value="InterPro"/>
</dbReference>
<dbReference type="EMBL" id="CP022356">
    <property type="protein sequence ID" value="ASK79031.1"/>
    <property type="molecule type" value="Genomic_DNA"/>
</dbReference>
<proteinExistence type="predicted"/>
<dbReference type="InterPro" id="IPR036388">
    <property type="entry name" value="WH-like_DNA-bd_sf"/>
</dbReference>